<dbReference type="RefSeq" id="WP_088253606.1">
    <property type="nucleotide sequence ID" value="NZ_NIDE01000003.1"/>
</dbReference>
<comment type="caution">
    <text evidence="2">The sequence shown here is derived from an EMBL/GenBank/DDBJ whole genome shotgun (WGS) entry which is preliminary data.</text>
</comment>
<dbReference type="AlphaFoldDB" id="A0A225DSC0"/>
<evidence type="ECO:0000313" key="2">
    <source>
        <dbReference type="EMBL" id="OWK44312.1"/>
    </source>
</evidence>
<dbReference type="InterPro" id="IPR029062">
    <property type="entry name" value="Class_I_gatase-like"/>
</dbReference>
<evidence type="ECO:0000313" key="3">
    <source>
        <dbReference type="Proteomes" id="UP000214646"/>
    </source>
</evidence>
<dbReference type="InterPro" id="IPR036465">
    <property type="entry name" value="vWFA_dom_sf"/>
</dbReference>
<dbReference type="SUPFAM" id="SSF52317">
    <property type="entry name" value="Class I glutamine amidotransferase-like"/>
    <property type="match status" value="1"/>
</dbReference>
<protein>
    <recommendedName>
        <fullName evidence="4">VWFA domain-containing protein</fullName>
    </recommendedName>
</protein>
<dbReference type="SUPFAM" id="SSF53300">
    <property type="entry name" value="vWA-like"/>
    <property type="match status" value="1"/>
</dbReference>
<keyword evidence="3" id="KW-1185">Reference proteome</keyword>
<keyword evidence="1" id="KW-1133">Transmembrane helix</keyword>
<evidence type="ECO:0008006" key="4">
    <source>
        <dbReference type="Google" id="ProtNLM"/>
    </source>
</evidence>
<reference evidence="3" key="1">
    <citation type="submission" date="2017-06" db="EMBL/GenBank/DDBJ databases">
        <title>Genome analysis of Fimbriiglobus ruber SP5, the first member of the order Planctomycetales with confirmed chitinolytic capability.</title>
        <authorList>
            <person name="Ravin N.V."/>
            <person name="Rakitin A.L."/>
            <person name="Ivanova A.A."/>
            <person name="Beletsky A.V."/>
            <person name="Kulichevskaya I.S."/>
            <person name="Mardanov A.V."/>
            <person name="Dedysh S.N."/>
        </authorList>
    </citation>
    <scope>NUCLEOTIDE SEQUENCE [LARGE SCALE GENOMIC DNA]</scope>
    <source>
        <strain evidence="3">SP5</strain>
    </source>
</reference>
<feature type="transmembrane region" description="Helical" evidence="1">
    <location>
        <begin position="37"/>
        <end position="59"/>
    </location>
</feature>
<dbReference type="PANTHER" id="PTHR37947">
    <property type="entry name" value="BLL2462 PROTEIN"/>
    <property type="match status" value="1"/>
</dbReference>
<keyword evidence="1" id="KW-0472">Membrane</keyword>
<organism evidence="2 3">
    <name type="scientific">Fimbriiglobus ruber</name>
    <dbReference type="NCBI Taxonomy" id="1908690"/>
    <lineage>
        <taxon>Bacteria</taxon>
        <taxon>Pseudomonadati</taxon>
        <taxon>Planctomycetota</taxon>
        <taxon>Planctomycetia</taxon>
        <taxon>Gemmatales</taxon>
        <taxon>Gemmataceae</taxon>
        <taxon>Fimbriiglobus</taxon>
    </lineage>
</organism>
<dbReference type="Gene3D" id="3.40.50.880">
    <property type="match status" value="1"/>
</dbReference>
<dbReference type="OrthoDB" id="224647at2"/>
<gene>
    <name evidence="2" type="ORF">FRUB_02244</name>
</gene>
<feature type="transmembrane region" description="Helical" evidence="1">
    <location>
        <begin position="66"/>
        <end position="92"/>
    </location>
</feature>
<dbReference type="PANTHER" id="PTHR37947:SF1">
    <property type="entry name" value="BLL2462 PROTEIN"/>
    <property type="match status" value="1"/>
</dbReference>
<dbReference type="Gene3D" id="3.40.50.410">
    <property type="entry name" value="von Willebrand factor, type A domain"/>
    <property type="match status" value="1"/>
</dbReference>
<accession>A0A225DSC0</accession>
<name>A0A225DSC0_9BACT</name>
<keyword evidence="1" id="KW-0812">Transmembrane</keyword>
<dbReference type="Proteomes" id="UP000214646">
    <property type="component" value="Unassembled WGS sequence"/>
</dbReference>
<proteinExistence type="predicted"/>
<dbReference type="EMBL" id="NIDE01000003">
    <property type="protein sequence ID" value="OWK44312.1"/>
    <property type="molecule type" value="Genomic_DNA"/>
</dbReference>
<sequence>MNETGQPVETEFVLRRLADPYPLVDWVPLFPAEYSPALWIGTTALAVLAGVVVTVFLYLRDARRIGLWAIPLTLLRVTVFALLGFAFLLPAFQKWETTEKRSRVLVILDVSPSMTQTSDEVSSVPSIKPKTRMQKLLDVLTDNQVGLVKKLLEKNPVYVYRFGSRLDDETQTFERDAAEWSKAEWDSWVNYDFKPWALRGVSPAGQDAVKKTAAWKGDAPGTPDWAVTWGKLTEGETIPADLSEDDKTALRDNRAKLDKRVDVARSIVLGTNVPDSLTSAVNREAANMVQGIVVFSDGRSNLGTDAAYRTLRERATQTKIPVFTVAVGEARENVSIGITDVQAPDRAPPDEQFKVVVEADGNGLADAEVDVRLNLFLPGRDPKKDQSDHELTAKLKFQGDTSPPHGTVDFVIDPDKLPDELTEPSKKIGKKRQLKQGAWSAVAKITRDKREVFPDPDHASPPRVIQVIDKPLRVLLFASAATREYQTIRTLLIREVQQNRAELSICLQNEGGRDGSAVQDVPPERLLSRFPTRLDTVGKPGDKPEEKYYNLNEYDLVIGFDPDWSELSADQVKNLQTWVDNLGGGLIYVAGPLNTYQLARADESGRLKPLLDIIPVLPDDIILLKTRPIPRTPRRLTLKPNPEYDVLKLDDDKPDDPVAGWESFFTGHDKYTPDPDQKKNVTPTRGIYSYYPVKQTKPGSSTLAELVDVKDTGEPDPKPWLVTAQPARGRTVFLGSGEIWRLRAFNLDFYDRFWVKLSRYAAANRDVKASRGRVLINKEFLSGAQVRVQARLLAPNGAPYETNAVSPKFVVSQLSADGTEVKKFGPFEMKARKSGIEFDGYYGGQVTADPTRFPPGDSKYRVTIDVPDSPGDTITGEFSVKKSDPELDNTRPDFAALELAAGTLEEVRGRIKDPAVYDRLKGTEHDPAKVKLAYRLAETEKIAAIPACIDNFSQTERYRGATDDIWDKPARLQLFGTDVKLLEFSAFGKDVKVGWMLLLAAAVLSLEWLGRKLLRLA</sequence>
<evidence type="ECO:0000256" key="1">
    <source>
        <dbReference type="SAM" id="Phobius"/>
    </source>
</evidence>